<dbReference type="CDD" id="cd18787">
    <property type="entry name" value="SF2_C_DEAD"/>
    <property type="match status" value="1"/>
</dbReference>
<feature type="domain" description="Helicase ATP-binding" evidence="8">
    <location>
        <begin position="76"/>
        <end position="245"/>
    </location>
</feature>
<dbReference type="InterPro" id="IPR050079">
    <property type="entry name" value="DEAD_box_RNA_helicase"/>
</dbReference>
<feature type="compositionally biased region" description="Basic and acidic residues" evidence="7">
    <location>
        <begin position="569"/>
        <end position="605"/>
    </location>
</feature>
<keyword evidence="12" id="KW-1185">Reference proteome</keyword>
<dbReference type="InterPro" id="IPR014001">
    <property type="entry name" value="Helicase_ATP-bd"/>
</dbReference>
<dbReference type="GO" id="GO:0005829">
    <property type="term" value="C:cytosol"/>
    <property type="evidence" value="ECO:0007669"/>
    <property type="project" value="TreeGrafter"/>
</dbReference>
<dbReference type="PANTHER" id="PTHR47959:SF1">
    <property type="entry name" value="ATP-DEPENDENT RNA HELICASE DBPA"/>
    <property type="match status" value="1"/>
</dbReference>
<dbReference type="PROSITE" id="PS51194">
    <property type="entry name" value="HELICASE_CTER"/>
    <property type="match status" value="1"/>
</dbReference>
<organism evidence="11 12">
    <name type="scientific">Microvenator marinus</name>
    <dbReference type="NCBI Taxonomy" id="2600177"/>
    <lineage>
        <taxon>Bacteria</taxon>
        <taxon>Deltaproteobacteria</taxon>
        <taxon>Bradymonadales</taxon>
        <taxon>Microvenatoraceae</taxon>
        <taxon>Microvenator</taxon>
    </lineage>
</organism>
<dbReference type="InterPro" id="IPR001650">
    <property type="entry name" value="Helicase_C-like"/>
</dbReference>
<dbReference type="EMBL" id="CP042467">
    <property type="protein sequence ID" value="QED26543.1"/>
    <property type="molecule type" value="Genomic_DNA"/>
</dbReference>
<feature type="domain" description="DEAD-box RNA helicase Q" evidence="10">
    <location>
        <begin position="45"/>
        <end position="73"/>
    </location>
</feature>
<dbReference type="InterPro" id="IPR027417">
    <property type="entry name" value="P-loop_NTPase"/>
</dbReference>
<dbReference type="SMART" id="SM00487">
    <property type="entry name" value="DEXDc"/>
    <property type="match status" value="1"/>
</dbReference>
<evidence type="ECO:0000259" key="10">
    <source>
        <dbReference type="PROSITE" id="PS51195"/>
    </source>
</evidence>
<sequence length="711" mass="79918">MRCKIMSCKQSTEAGATIRRHLTCQMPSTQAQRNRDKMTTFTENKGFGDYFLSSEMLQALEKVGYQTPTPVQHAAIPLVMAGIDLIVQSQTGTGKTAAFGVPSIELLDPRPGIIEMLVLAPTRELARQVAAEIERLGEFKGINVATIYGGTSYEKQYEEIEKASIICATPGRLVDILKRGKISFDNLRVLCLDEADEMLSMGFAEDLNTIIGYLPEERQSLLFSATITPEVKALANNMLYYPEFITFSSNSVAAEDVEHSFFMINGVSRTRDLLAVLQHEEPDNAIIFANTKDDTFMVTRFLKRHGYRADVLNGDLAQKDRESTLKALKEGQIDFLVATDVAARGIDISDLTHVINYTLPESAEVYIHRTGRTGRAGKKGKAMSLVSPKEMGVLFNIRKLYKFPIHERTLPSSEDIRQARQERRVESVMSSVMTNGVNYGPQMGVAQALVGSDDVEKVRFVAKLLAFATSYSGPLSSPAAELPVEDVRAERPARDEKPAIKEESKRPLVPETTEKREVLRVRPSKLAKQEEVEAPEPRAEESQKPRRTRRNSRSQSNEVTAAPSAPVAEESKPRRQRQRPDSQDDKGILKEARQERTEKKDDDRRRSKRKRRGGRDRERTETTPLPPLPEIPREFAKVWINRGKTHSVDRDAIVEMVCYMAGIEPEDLGSVQVEQTFSYAEVREDYLYDIIQAMNQQEYQGATIAAEPARR</sequence>
<feature type="compositionally biased region" description="Basic and acidic residues" evidence="7">
    <location>
        <begin position="485"/>
        <end position="520"/>
    </location>
</feature>
<evidence type="ECO:0000313" key="11">
    <source>
        <dbReference type="EMBL" id="QED26543.1"/>
    </source>
</evidence>
<feature type="domain" description="Helicase C-terminal" evidence="9">
    <location>
        <begin position="269"/>
        <end position="417"/>
    </location>
</feature>
<feature type="compositionally biased region" description="Basic and acidic residues" evidence="7">
    <location>
        <begin position="527"/>
        <end position="544"/>
    </location>
</feature>
<dbReference type="GO" id="GO:0003724">
    <property type="term" value="F:RNA helicase activity"/>
    <property type="evidence" value="ECO:0007669"/>
    <property type="project" value="InterPro"/>
</dbReference>
<proteinExistence type="inferred from homology"/>
<name>A0A5B8XR59_9DELT</name>
<dbReference type="Pfam" id="PF03880">
    <property type="entry name" value="DbpA"/>
    <property type="match status" value="1"/>
</dbReference>
<gene>
    <name evidence="11" type="ORF">FRD01_04635</name>
</gene>
<dbReference type="Pfam" id="PF00270">
    <property type="entry name" value="DEAD"/>
    <property type="match status" value="1"/>
</dbReference>
<reference evidence="11 12" key="1">
    <citation type="submission" date="2019-08" db="EMBL/GenBank/DDBJ databases">
        <authorList>
            <person name="Liang Q."/>
        </authorList>
    </citation>
    <scope>NUCLEOTIDE SEQUENCE [LARGE SCALE GENOMIC DNA]</scope>
    <source>
        <strain evidence="11 12">V1718</strain>
    </source>
</reference>
<dbReference type="GO" id="GO:0005524">
    <property type="term" value="F:ATP binding"/>
    <property type="evidence" value="ECO:0007669"/>
    <property type="project" value="UniProtKB-KW"/>
</dbReference>
<dbReference type="GO" id="GO:0016787">
    <property type="term" value="F:hydrolase activity"/>
    <property type="evidence" value="ECO:0007669"/>
    <property type="project" value="UniProtKB-KW"/>
</dbReference>
<dbReference type="OrthoDB" id="9805696at2"/>
<dbReference type="PANTHER" id="PTHR47959">
    <property type="entry name" value="ATP-DEPENDENT RNA HELICASE RHLE-RELATED"/>
    <property type="match status" value="1"/>
</dbReference>
<evidence type="ECO:0000313" key="12">
    <source>
        <dbReference type="Proteomes" id="UP000321595"/>
    </source>
</evidence>
<dbReference type="PROSITE" id="PS51192">
    <property type="entry name" value="HELICASE_ATP_BIND_1"/>
    <property type="match status" value="1"/>
</dbReference>
<dbReference type="InterPro" id="IPR005580">
    <property type="entry name" value="DbpA/CsdA_RNA-bd_dom"/>
</dbReference>
<dbReference type="GO" id="GO:0003676">
    <property type="term" value="F:nucleic acid binding"/>
    <property type="evidence" value="ECO:0007669"/>
    <property type="project" value="InterPro"/>
</dbReference>
<dbReference type="Gene3D" id="3.30.70.330">
    <property type="match status" value="1"/>
</dbReference>
<dbReference type="SUPFAM" id="SSF52540">
    <property type="entry name" value="P-loop containing nucleoside triphosphate hydrolases"/>
    <property type="match status" value="1"/>
</dbReference>
<keyword evidence="4" id="KW-0067">ATP-binding</keyword>
<dbReference type="PROSITE" id="PS51195">
    <property type="entry name" value="Q_MOTIF"/>
    <property type="match status" value="1"/>
</dbReference>
<evidence type="ECO:0000259" key="9">
    <source>
        <dbReference type="PROSITE" id="PS51194"/>
    </source>
</evidence>
<dbReference type="InterPro" id="IPR012677">
    <property type="entry name" value="Nucleotide-bd_a/b_plait_sf"/>
</dbReference>
<dbReference type="CDD" id="cd00268">
    <property type="entry name" value="DEADc"/>
    <property type="match status" value="1"/>
</dbReference>
<dbReference type="SMART" id="SM00490">
    <property type="entry name" value="HELICc"/>
    <property type="match status" value="1"/>
</dbReference>
<dbReference type="CDD" id="cd12252">
    <property type="entry name" value="RRM_DbpA"/>
    <property type="match status" value="1"/>
</dbReference>
<dbReference type="InterPro" id="IPR014014">
    <property type="entry name" value="RNA_helicase_DEAD_Q_motif"/>
</dbReference>
<dbReference type="AlphaFoldDB" id="A0A5B8XR59"/>
<feature type="region of interest" description="Disordered" evidence="7">
    <location>
        <begin position="475"/>
        <end position="630"/>
    </location>
</feature>
<feature type="short sequence motif" description="Q motif" evidence="6">
    <location>
        <begin position="45"/>
        <end position="73"/>
    </location>
</feature>
<evidence type="ECO:0000256" key="6">
    <source>
        <dbReference type="PROSITE-ProRule" id="PRU00552"/>
    </source>
</evidence>
<dbReference type="Gene3D" id="3.40.50.300">
    <property type="entry name" value="P-loop containing nucleotide triphosphate hydrolases"/>
    <property type="match status" value="2"/>
</dbReference>
<evidence type="ECO:0000256" key="7">
    <source>
        <dbReference type="SAM" id="MobiDB-lite"/>
    </source>
</evidence>
<keyword evidence="2" id="KW-0378">Hydrolase</keyword>
<protein>
    <submittedName>
        <fullName evidence="11">DEAD/DEAH box helicase</fullName>
    </submittedName>
</protein>
<evidence type="ECO:0000256" key="5">
    <source>
        <dbReference type="ARBA" id="ARBA00038437"/>
    </source>
</evidence>
<evidence type="ECO:0000256" key="1">
    <source>
        <dbReference type="ARBA" id="ARBA00022741"/>
    </source>
</evidence>
<keyword evidence="1" id="KW-0547">Nucleotide-binding</keyword>
<evidence type="ECO:0000256" key="3">
    <source>
        <dbReference type="ARBA" id="ARBA00022806"/>
    </source>
</evidence>
<accession>A0A5B8XR59</accession>
<evidence type="ECO:0000259" key="8">
    <source>
        <dbReference type="PROSITE" id="PS51192"/>
    </source>
</evidence>
<dbReference type="Proteomes" id="UP000321595">
    <property type="component" value="Chromosome"/>
</dbReference>
<comment type="similarity">
    <text evidence="5">Belongs to the DEAD box helicase family.</text>
</comment>
<dbReference type="Pfam" id="PF00271">
    <property type="entry name" value="Helicase_C"/>
    <property type="match status" value="1"/>
</dbReference>
<dbReference type="KEGG" id="bbae:FRD01_04635"/>
<dbReference type="InterPro" id="IPR044742">
    <property type="entry name" value="DEAD/DEAH_RhlB"/>
</dbReference>
<dbReference type="InterPro" id="IPR011545">
    <property type="entry name" value="DEAD/DEAH_box_helicase_dom"/>
</dbReference>
<evidence type="ECO:0000256" key="2">
    <source>
        <dbReference type="ARBA" id="ARBA00022801"/>
    </source>
</evidence>
<keyword evidence="3 11" id="KW-0347">Helicase</keyword>
<evidence type="ECO:0000256" key="4">
    <source>
        <dbReference type="ARBA" id="ARBA00022840"/>
    </source>
</evidence>